<dbReference type="AlphaFoldDB" id="A0A5M9J6P6"/>
<accession>A0A5M9J6P6</accession>
<evidence type="ECO:0000313" key="1">
    <source>
        <dbReference type="EMBL" id="KAA8563549.1"/>
    </source>
</evidence>
<reference evidence="1 2" key="1">
    <citation type="journal article" date="2018" name="Plant Biotechnol. Rep.">
        <title>Diversity and antifungal activity of endophytic bacteria associated with Panax ginseng seedlings.</title>
        <authorList>
            <person name="Park J.M."/>
            <person name="Hong C.E."/>
            <person name="Jo S.H."/>
        </authorList>
    </citation>
    <scope>NUCLEOTIDE SEQUENCE [LARGE SCALE GENOMIC DNA]</scope>
    <source>
        <strain evidence="1 2">PgKB38</strain>
    </source>
</reference>
<gene>
    <name evidence="1" type="ORF">FX985_03619</name>
</gene>
<proteinExistence type="predicted"/>
<evidence type="ECO:0000313" key="2">
    <source>
        <dbReference type="Proteomes" id="UP000323425"/>
    </source>
</evidence>
<protein>
    <submittedName>
        <fullName evidence="1">Uncharacterized protein</fullName>
    </submittedName>
</protein>
<name>A0A5M9J6P6_9PSED</name>
<comment type="caution">
    <text evidence="1">The sequence shown here is derived from an EMBL/GenBank/DDBJ whole genome shotgun (WGS) entry which is preliminary data.</text>
</comment>
<sequence length="136" mass="15418">MSYLDEEIIEDFKKINKKIIILSDSKHDSIAKKINDNIPFSVINIAWNLLKDAIYLGASTSQMSMDALSERIKLITEGDVIILGDSTDNAYLIDIKDLSPALKIFSTIPQHTYIVQERLDWIACISFEGDIYFSTL</sequence>
<dbReference type="EMBL" id="VTFH01000001">
    <property type="protein sequence ID" value="KAA8563549.1"/>
    <property type="molecule type" value="Genomic_DNA"/>
</dbReference>
<dbReference type="RefSeq" id="WP_150295170.1">
    <property type="nucleotide sequence ID" value="NZ_VTFH01000001.1"/>
</dbReference>
<organism evidence="1 2">
    <name type="scientific">Pseudomonas extremaustralis</name>
    <dbReference type="NCBI Taxonomy" id="359110"/>
    <lineage>
        <taxon>Bacteria</taxon>
        <taxon>Pseudomonadati</taxon>
        <taxon>Pseudomonadota</taxon>
        <taxon>Gammaproteobacteria</taxon>
        <taxon>Pseudomonadales</taxon>
        <taxon>Pseudomonadaceae</taxon>
        <taxon>Pseudomonas</taxon>
    </lineage>
</organism>
<dbReference type="Proteomes" id="UP000323425">
    <property type="component" value="Unassembled WGS sequence"/>
</dbReference>